<dbReference type="SUPFAM" id="SSF53822">
    <property type="entry name" value="Periplasmic binding protein-like I"/>
    <property type="match status" value="1"/>
</dbReference>
<keyword evidence="3" id="KW-0732">Signal</keyword>
<feature type="chain" id="PRO_5012919412" evidence="3">
    <location>
        <begin position="27"/>
        <end position="336"/>
    </location>
</feature>
<name>A0A250DRT8_9BURK</name>
<dbReference type="Gene3D" id="3.40.50.2300">
    <property type="match status" value="2"/>
</dbReference>
<dbReference type="AlphaFoldDB" id="A0A250DRT8"/>
<dbReference type="KEGG" id="vbo:CKY39_30515"/>
<dbReference type="InterPro" id="IPR050555">
    <property type="entry name" value="Bact_Solute-Bind_Prot2"/>
</dbReference>
<accession>A0A250DRT8</accession>
<gene>
    <name evidence="5" type="ORF">CKY39_30515</name>
</gene>
<dbReference type="PANTHER" id="PTHR30036">
    <property type="entry name" value="D-XYLOSE-BINDING PERIPLASMIC PROTEIN"/>
    <property type="match status" value="1"/>
</dbReference>
<comment type="similarity">
    <text evidence="2">Belongs to the bacterial solute-binding protein 2 family.</text>
</comment>
<evidence type="ECO:0000256" key="1">
    <source>
        <dbReference type="ARBA" id="ARBA00004418"/>
    </source>
</evidence>
<feature type="domain" description="Periplasmic binding protein" evidence="4">
    <location>
        <begin position="33"/>
        <end position="290"/>
    </location>
</feature>
<evidence type="ECO:0000259" key="4">
    <source>
        <dbReference type="Pfam" id="PF13407"/>
    </source>
</evidence>
<dbReference type="InterPro" id="IPR028082">
    <property type="entry name" value="Peripla_BP_I"/>
</dbReference>
<sequence length="336" mass="35751">MMNTRKLIPCALIAAAAATAVGAIHAQGKEQTIATVVKITGISWFNRMEDGVKAFGADNAGIKTFQAGPGQADAAQQLRVIEDLVAKNVSAIAVVPFDPPTLEPVLKRAIDKGIKVVTHEADNQKNTQIDIEAFDNADYGARLNDRMAECMNKSGKWTSFVGSLGSQSHVQWADAGAANASKKHAGLQLVAAKNESFNDATKAYEKTKELLRKYPDIKGFQGSSSLDVLGIGRAVEEAGKQGKVCVFGTGLPGEAAKLLESGAITGISFWDPKDAGIVMNKMAKLLLEGKSPETGMNLGVKGYEKVQVSKGPGRGVIVRGQAWVDVDKSNYKQYPF</sequence>
<dbReference type="EMBL" id="CP023284">
    <property type="protein sequence ID" value="ATA57075.1"/>
    <property type="molecule type" value="Genomic_DNA"/>
</dbReference>
<feature type="signal peptide" evidence="3">
    <location>
        <begin position="1"/>
        <end position="26"/>
    </location>
</feature>
<evidence type="ECO:0000313" key="6">
    <source>
        <dbReference type="Proteomes" id="UP000217154"/>
    </source>
</evidence>
<evidence type="ECO:0000256" key="3">
    <source>
        <dbReference type="SAM" id="SignalP"/>
    </source>
</evidence>
<reference evidence="5 6" key="1">
    <citation type="submission" date="2017-09" db="EMBL/GenBank/DDBJ databases">
        <title>The diverse metabolic capabilities of V. boronicumulans make it an excellent choice for continued studies on novel biodegradation.</title>
        <authorList>
            <person name="Sun S."/>
        </authorList>
    </citation>
    <scope>NUCLEOTIDE SEQUENCE [LARGE SCALE GENOMIC DNA]</scope>
    <source>
        <strain evidence="5 6">J1</strain>
    </source>
</reference>
<dbReference type="Proteomes" id="UP000217154">
    <property type="component" value="Chromosome"/>
</dbReference>
<dbReference type="GO" id="GO:0030246">
    <property type="term" value="F:carbohydrate binding"/>
    <property type="evidence" value="ECO:0007669"/>
    <property type="project" value="TreeGrafter"/>
</dbReference>
<evidence type="ECO:0000256" key="2">
    <source>
        <dbReference type="ARBA" id="ARBA00007639"/>
    </source>
</evidence>
<comment type="subcellular location">
    <subcellularLocation>
        <location evidence="1">Periplasm</location>
    </subcellularLocation>
</comment>
<dbReference type="GO" id="GO:0030288">
    <property type="term" value="C:outer membrane-bounded periplasmic space"/>
    <property type="evidence" value="ECO:0007669"/>
    <property type="project" value="TreeGrafter"/>
</dbReference>
<dbReference type="PANTHER" id="PTHR30036:SF7">
    <property type="entry name" value="ABC TRANSPORTER PERIPLASMIC-BINDING PROTEIN YPHF"/>
    <property type="match status" value="1"/>
</dbReference>
<dbReference type="Pfam" id="PF13407">
    <property type="entry name" value="Peripla_BP_4"/>
    <property type="match status" value="1"/>
</dbReference>
<proteinExistence type="inferred from homology"/>
<dbReference type="CDD" id="cd20001">
    <property type="entry name" value="PBP1_LsrB_Quorum_Sensing-like"/>
    <property type="match status" value="1"/>
</dbReference>
<organism evidence="5 6">
    <name type="scientific">Variovorax boronicumulans</name>
    <dbReference type="NCBI Taxonomy" id="436515"/>
    <lineage>
        <taxon>Bacteria</taxon>
        <taxon>Pseudomonadati</taxon>
        <taxon>Pseudomonadota</taxon>
        <taxon>Betaproteobacteria</taxon>
        <taxon>Burkholderiales</taxon>
        <taxon>Comamonadaceae</taxon>
        <taxon>Variovorax</taxon>
    </lineage>
</organism>
<evidence type="ECO:0000313" key="5">
    <source>
        <dbReference type="EMBL" id="ATA57075.1"/>
    </source>
</evidence>
<dbReference type="InterPro" id="IPR025997">
    <property type="entry name" value="SBP_2_dom"/>
</dbReference>
<protein>
    <submittedName>
        <fullName evidence="5">LacI family transcriptional regulator</fullName>
    </submittedName>
</protein>